<dbReference type="SUPFAM" id="SSF141072">
    <property type="entry name" value="CalX-like"/>
    <property type="match status" value="1"/>
</dbReference>
<dbReference type="Pfam" id="PF03160">
    <property type="entry name" value="Calx-beta"/>
    <property type="match status" value="1"/>
</dbReference>
<dbReference type="Proteomes" id="UP000318081">
    <property type="component" value="Chromosome"/>
</dbReference>
<evidence type="ECO:0000313" key="9">
    <source>
        <dbReference type="Proteomes" id="UP000318081"/>
    </source>
</evidence>
<feature type="region of interest" description="Disordered" evidence="5">
    <location>
        <begin position="1"/>
        <end position="24"/>
    </location>
</feature>
<evidence type="ECO:0000256" key="1">
    <source>
        <dbReference type="ARBA" id="ARBA00009820"/>
    </source>
</evidence>
<gene>
    <name evidence="8" type="ORF">TBK1r_49980</name>
</gene>
<reference evidence="8 9" key="1">
    <citation type="submission" date="2019-02" db="EMBL/GenBank/DDBJ databases">
        <title>Deep-cultivation of Planctomycetes and their phenomic and genomic characterization uncovers novel biology.</title>
        <authorList>
            <person name="Wiegand S."/>
            <person name="Jogler M."/>
            <person name="Boedeker C."/>
            <person name="Pinto D."/>
            <person name="Vollmers J."/>
            <person name="Rivas-Marin E."/>
            <person name="Kohn T."/>
            <person name="Peeters S.H."/>
            <person name="Heuer A."/>
            <person name="Rast P."/>
            <person name="Oberbeckmann S."/>
            <person name="Bunk B."/>
            <person name="Jeske O."/>
            <person name="Meyerdierks A."/>
            <person name="Storesund J.E."/>
            <person name="Kallscheuer N."/>
            <person name="Luecker S."/>
            <person name="Lage O.M."/>
            <person name="Pohl T."/>
            <person name="Merkel B.J."/>
            <person name="Hornburger P."/>
            <person name="Mueller R.-W."/>
            <person name="Bruemmer F."/>
            <person name="Labrenz M."/>
            <person name="Spormann A.M."/>
            <person name="Op den Camp H."/>
            <person name="Overmann J."/>
            <person name="Amann R."/>
            <person name="Jetten M.S.M."/>
            <person name="Mascher T."/>
            <person name="Medema M.H."/>
            <person name="Devos D.P."/>
            <person name="Kaster A.-K."/>
            <person name="Ovreas L."/>
            <person name="Rohde M."/>
            <person name="Galperin M.Y."/>
            <person name="Jogler C."/>
        </authorList>
    </citation>
    <scope>NUCLEOTIDE SEQUENCE [LARGE SCALE GENOMIC DNA]</scope>
    <source>
        <strain evidence="8 9">TBK1r</strain>
    </source>
</reference>
<organism evidence="8 9">
    <name type="scientific">Stieleria magnilauensis</name>
    <dbReference type="NCBI Taxonomy" id="2527963"/>
    <lineage>
        <taxon>Bacteria</taxon>
        <taxon>Pseudomonadati</taxon>
        <taxon>Planctomycetota</taxon>
        <taxon>Planctomycetia</taxon>
        <taxon>Pirellulales</taxon>
        <taxon>Pirellulaceae</taxon>
        <taxon>Stieleria</taxon>
    </lineage>
</organism>
<dbReference type="PANTHER" id="PTHR36842">
    <property type="entry name" value="PROTEIN TOLB HOMOLOG"/>
    <property type="match status" value="1"/>
</dbReference>
<evidence type="ECO:0000256" key="3">
    <source>
        <dbReference type="ARBA" id="ARBA00022737"/>
    </source>
</evidence>
<dbReference type="Gene3D" id="2.60.40.2030">
    <property type="match status" value="1"/>
</dbReference>
<protein>
    <submittedName>
        <fullName evidence="8">Translocation protein TolB</fullName>
    </submittedName>
</protein>
<feature type="domain" description="Calx-beta" evidence="6">
    <location>
        <begin position="52"/>
        <end position="132"/>
    </location>
</feature>
<evidence type="ECO:0000256" key="4">
    <source>
        <dbReference type="ARBA" id="ARBA00022837"/>
    </source>
</evidence>
<dbReference type="Pfam" id="PF20009">
    <property type="entry name" value="GEVED"/>
    <property type="match status" value="1"/>
</dbReference>
<dbReference type="PANTHER" id="PTHR36842:SF1">
    <property type="entry name" value="PROTEIN TOLB"/>
    <property type="match status" value="1"/>
</dbReference>
<dbReference type="InterPro" id="IPR038081">
    <property type="entry name" value="CalX-like_sf"/>
</dbReference>
<proteinExistence type="inferred from homology"/>
<comment type="similarity">
    <text evidence="1">Belongs to the TolB family.</text>
</comment>
<dbReference type="SUPFAM" id="SSF82171">
    <property type="entry name" value="DPP6 N-terminal domain-like"/>
    <property type="match status" value="2"/>
</dbReference>
<feature type="compositionally biased region" description="Polar residues" evidence="5">
    <location>
        <begin position="1150"/>
        <end position="1163"/>
    </location>
</feature>
<feature type="compositionally biased region" description="Polar residues" evidence="5">
    <location>
        <begin position="1119"/>
        <end position="1136"/>
    </location>
</feature>
<keyword evidence="9" id="KW-1185">Reference proteome</keyword>
<keyword evidence="4" id="KW-0106">Calcium</keyword>
<sequence length="1192" mass="129300">MFDSYRMNNKQRFRRANPNAPSTDLRFQHPLSLESLEPRRLLAQLLLSTPDAMENDDRVTVNVSLAEAQIQPVEVLFDTIDSGAIGGRDFVPVTGQRLTFSPGQTVKSVDVDLLDNALRDGDRSFGVRVSIVDDEVGRVVADQQTFAPPGDLFVSWLETSPDGSMIAYGARRSTSNVILSVPTDASRAPIELARYDDDFFKTVQTHRFSADGQWLIYSGDLETDGKTDVFIVPADGSMNPMRVPSDLSTGVLGSFTLAPDGERFVYTWTPDGEDASMMYSARLDDSSPAIPISNLPPFSGAVDFTPDGNSIVFQYRNGDDVQHYLAAMDGSFEPMQVATDVPGSTWGLAGTISPDGQTLAFAKRDPNASRITNLWTSRLDGQGESKRVAFDIGSSSYQFSSDGKHLVYRMDKGIVAPHEMFTVPVDGSAEPKILHPELTGSQWVEHGFRVIGENVLFRSDFENESGGYSTYLVPSDGSLPPRKLLDPIEGRTIDKITPSPDGKHIVFQAIDFRDPEDDLVDLFSIPLDGSQPPKKLNGDFVDGGTIPRFAPFLFSTDGQDLYYFADQLVDDKLELFVVPVDGRSKASRINPSLPSDFDVSWTAVGATETGIAYGVRQGSFAPYGIYSSQLHQFGEVQILDDEGDIADFGDAPARLPDGLGQSYPVTLSQNGARHNVTELFLGAGVDVDSDGLPSAAADHDDQDEPDDNQGVRWLSNLLVTQTDTLTTMQVTASQAGKISIWIDFDRDGDWGDRIDEVVVAHDVHAGDNFIPLTIPAGAIAGPTAARVRLSTAGETSPTGAAADGEVEDFWLDLVDAKSDPAPLVVNLFHPDSYLRLIADYVLVGNNQEPPMFQTEGIFSQVDVSLSPAGHSLAIELGQPPNDRISVQGNHEINRLAFHDLDRANLQPLVLDFGASGDFQTNNIEVLDITDSERFRLPVDDLTSISAAQPLTIVAASREQLQFNDRSAWRMGDTFEQDGKFYRQLVSPGTSSPPIVIDVPNPWQNVVTTTDVDNDGSTSPIDALIVINRIATQVDPSGTTLPDPLSLPQWPGNYYDANGDLGISPLDALVVINAVARQAEGERAAESEHVTPAPSLISNLITDHSFLPAVPSAKERDASPETTGWQDLQTNNRTGSALPTLDAGRDHQAQPLDNQPTSDGTRTASATEHLGQERLTATWAQSVDRALATGLLH</sequence>
<name>A0ABX5XZ63_9BACT</name>
<dbReference type="InterPro" id="IPR002105">
    <property type="entry name" value="Dockerin_1_rpt"/>
</dbReference>
<evidence type="ECO:0000256" key="2">
    <source>
        <dbReference type="ARBA" id="ARBA00022729"/>
    </source>
</evidence>
<evidence type="ECO:0000256" key="5">
    <source>
        <dbReference type="SAM" id="MobiDB-lite"/>
    </source>
</evidence>
<keyword evidence="2" id="KW-0732">Signal</keyword>
<dbReference type="InterPro" id="IPR011659">
    <property type="entry name" value="WD40"/>
</dbReference>
<dbReference type="InterPro" id="IPR045474">
    <property type="entry name" value="GEVED"/>
</dbReference>
<evidence type="ECO:0000259" key="7">
    <source>
        <dbReference type="Pfam" id="PF20009"/>
    </source>
</evidence>
<dbReference type="EMBL" id="CP036432">
    <property type="protein sequence ID" value="QDV85981.1"/>
    <property type="molecule type" value="Genomic_DNA"/>
</dbReference>
<dbReference type="Pfam" id="PF00404">
    <property type="entry name" value="Dockerin_1"/>
    <property type="match status" value="1"/>
</dbReference>
<dbReference type="InterPro" id="IPR011042">
    <property type="entry name" value="6-blade_b-propeller_TolB-like"/>
</dbReference>
<feature type="domain" description="GEVED" evidence="7">
    <location>
        <begin position="738"/>
        <end position="811"/>
    </location>
</feature>
<evidence type="ECO:0000259" key="6">
    <source>
        <dbReference type="Pfam" id="PF03160"/>
    </source>
</evidence>
<keyword evidence="3" id="KW-0677">Repeat</keyword>
<feature type="region of interest" description="Disordered" evidence="5">
    <location>
        <begin position="1111"/>
        <end position="1163"/>
    </location>
</feature>
<accession>A0ABX5XZ63</accession>
<dbReference type="InterPro" id="IPR003644">
    <property type="entry name" value="Calx_beta"/>
</dbReference>
<evidence type="ECO:0000313" key="8">
    <source>
        <dbReference type="EMBL" id="QDV85981.1"/>
    </source>
</evidence>
<dbReference type="Pfam" id="PF07676">
    <property type="entry name" value="PD40"/>
    <property type="match status" value="1"/>
</dbReference>
<dbReference type="Gene3D" id="2.120.10.30">
    <property type="entry name" value="TolB, C-terminal domain"/>
    <property type="match status" value="2"/>
</dbReference>